<keyword evidence="15" id="KW-0830">Ubiquinone</keyword>
<evidence type="ECO:0000256" key="2">
    <source>
        <dbReference type="ARBA" id="ARBA00005698"/>
    </source>
</evidence>
<keyword evidence="5 15" id="KW-0813">Transport</keyword>
<sequence>MFYIFILLILLGSTMVFYSFSPYYAAFGLMLSSVFGCMILGFCGFSFLAMVLLLIYVGGMLVVFVYSSALSAERFPVVSNLVEVFFLFLLISFWVWIIFDSFLYSGLSFGGFISFEDLSVLSVLYDGGGFYLLVGGLALLVVLVVALVVSYSFSLISLRAL</sequence>
<comment type="subcellular location">
    <subcellularLocation>
        <location evidence="1 15">Mitochondrion membrane</location>
        <topology evidence="1 15">Multi-pass membrane protein</topology>
    </subcellularLocation>
</comment>
<keyword evidence="9 15" id="KW-0249">Electron transport</keyword>
<keyword evidence="13 15" id="KW-0472">Membrane</keyword>
<evidence type="ECO:0000256" key="15">
    <source>
        <dbReference type="RuleBase" id="RU004430"/>
    </source>
</evidence>
<evidence type="ECO:0000256" key="5">
    <source>
        <dbReference type="ARBA" id="ARBA00022448"/>
    </source>
</evidence>
<dbReference type="InterPro" id="IPR001457">
    <property type="entry name" value="NADH_UbQ/plastoQ_OxRdtase_su6"/>
</dbReference>
<dbReference type="EC" id="7.1.1.2" evidence="3 15"/>
<dbReference type="EMBL" id="MZ305458">
    <property type="protein sequence ID" value="QXQ00017.1"/>
    <property type="molecule type" value="Genomic_DNA"/>
</dbReference>
<feature type="transmembrane region" description="Helical" evidence="15">
    <location>
        <begin position="7"/>
        <end position="27"/>
    </location>
</feature>
<dbReference type="PANTHER" id="PTHR11435">
    <property type="entry name" value="NADH UBIQUINONE OXIDOREDUCTASE SUBUNIT ND6"/>
    <property type="match status" value="1"/>
</dbReference>
<dbReference type="GO" id="GO:0031966">
    <property type="term" value="C:mitochondrial membrane"/>
    <property type="evidence" value="ECO:0007669"/>
    <property type="project" value="UniProtKB-SubCell"/>
</dbReference>
<dbReference type="InterPro" id="IPR050269">
    <property type="entry name" value="ComplexI_Subunit6"/>
</dbReference>
<evidence type="ECO:0000256" key="13">
    <source>
        <dbReference type="ARBA" id="ARBA00023136"/>
    </source>
</evidence>
<dbReference type="AlphaFoldDB" id="A0A8F6D8P0"/>
<evidence type="ECO:0000256" key="4">
    <source>
        <dbReference type="ARBA" id="ARBA00021095"/>
    </source>
</evidence>
<evidence type="ECO:0000256" key="9">
    <source>
        <dbReference type="ARBA" id="ARBA00022982"/>
    </source>
</evidence>
<evidence type="ECO:0000256" key="8">
    <source>
        <dbReference type="ARBA" id="ARBA00022967"/>
    </source>
</evidence>
<feature type="transmembrane region" description="Helical" evidence="15">
    <location>
        <begin position="78"/>
        <end position="99"/>
    </location>
</feature>
<evidence type="ECO:0000256" key="11">
    <source>
        <dbReference type="ARBA" id="ARBA00023027"/>
    </source>
</evidence>
<dbReference type="PANTHER" id="PTHR11435:SF1">
    <property type="entry name" value="NADH-UBIQUINONE OXIDOREDUCTASE CHAIN 6"/>
    <property type="match status" value="1"/>
</dbReference>
<keyword evidence="12 15" id="KW-0496">Mitochondrion</keyword>
<feature type="transmembrane region" description="Helical" evidence="15">
    <location>
        <begin position="33"/>
        <end position="66"/>
    </location>
</feature>
<dbReference type="GO" id="GO:0008137">
    <property type="term" value="F:NADH dehydrogenase (ubiquinone) activity"/>
    <property type="evidence" value="ECO:0007669"/>
    <property type="project" value="UniProtKB-UniRule"/>
</dbReference>
<evidence type="ECO:0000256" key="1">
    <source>
        <dbReference type="ARBA" id="ARBA00004225"/>
    </source>
</evidence>
<accession>A0A8F6D8P0</accession>
<evidence type="ECO:0000256" key="14">
    <source>
        <dbReference type="ARBA" id="ARBA00049551"/>
    </source>
</evidence>
<gene>
    <name evidence="16" type="primary">nad6</name>
</gene>
<dbReference type="InterPro" id="IPR042106">
    <property type="entry name" value="Nuo/plastoQ_OxRdtase_6_NuoJ"/>
</dbReference>
<comment type="function">
    <text evidence="15">Core subunit of the mitochondrial membrane respiratory chain NADH dehydrogenase (Complex I) which catalyzes electron transfer from NADH through the respiratory chain, using ubiquinone as an electron acceptor. Essential for the catalytic activity and assembly of complex I.</text>
</comment>
<protein>
    <recommendedName>
        <fullName evidence="4 15">NADH-ubiquinone oxidoreductase chain 6</fullName>
        <ecNumber evidence="3 15">7.1.1.2</ecNumber>
    </recommendedName>
</protein>
<evidence type="ECO:0000313" key="16">
    <source>
        <dbReference type="EMBL" id="QXQ00017.1"/>
    </source>
</evidence>
<comment type="catalytic activity">
    <reaction evidence="14 15">
        <text>a ubiquinone + NADH + 5 H(+)(in) = a ubiquinol + NAD(+) + 4 H(+)(out)</text>
        <dbReference type="Rhea" id="RHEA:29091"/>
        <dbReference type="Rhea" id="RHEA-COMP:9565"/>
        <dbReference type="Rhea" id="RHEA-COMP:9566"/>
        <dbReference type="ChEBI" id="CHEBI:15378"/>
        <dbReference type="ChEBI" id="CHEBI:16389"/>
        <dbReference type="ChEBI" id="CHEBI:17976"/>
        <dbReference type="ChEBI" id="CHEBI:57540"/>
        <dbReference type="ChEBI" id="CHEBI:57945"/>
        <dbReference type="EC" id="7.1.1.2"/>
    </reaction>
</comment>
<organism evidence="16">
    <name type="scientific">Neocucumis proteus</name>
    <dbReference type="NCBI Taxonomy" id="2576476"/>
    <lineage>
        <taxon>Eukaryota</taxon>
        <taxon>Metazoa</taxon>
        <taxon>Echinodermata</taxon>
        <taxon>Eleutherozoa</taxon>
        <taxon>Echinozoa</taxon>
        <taxon>Holothuroidea</taxon>
        <taxon>Dendrochirotacea</taxon>
        <taxon>Dendrochirotida</taxon>
        <taxon>Cucumariidae</taxon>
        <taxon>Neocucumis</taxon>
    </lineage>
</organism>
<comment type="similarity">
    <text evidence="2 15">Belongs to the complex I subunit 6 family.</text>
</comment>
<keyword evidence="8 15" id="KW-1278">Translocase</keyword>
<dbReference type="Gene3D" id="1.20.120.1200">
    <property type="entry name" value="NADH-ubiquinone/plastoquinone oxidoreductase chain 6, subunit NuoJ"/>
    <property type="match status" value="1"/>
</dbReference>
<feature type="transmembrane region" description="Helical" evidence="15">
    <location>
        <begin position="130"/>
        <end position="156"/>
    </location>
</feature>
<evidence type="ECO:0000256" key="7">
    <source>
        <dbReference type="ARBA" id="ARBA00022692"/>
    </source>
</evidence>
<evidence type="ECO:0000256" key="3">
    <source>
        <dbReference type="ARBA" id="ARBA00012944"/>
    </source>
</evidence>
<evidence type="ECO:0000256" key="6">
    <source>
        <dbReference type="ARBA" id="ARBA00022660"/>
    </source>
</evidence>
<name>A0A8F6D8P0_9ECHN</name>
<keyword evidence="6 15" id="KW-0679">Respiratory chain</keyword>
<keyword evidence="10 15" id="KW-1133">Transmembrane helix</keyword>
<keyword evidence="7 15" id="KW-0812">Transmembrane</keyword>
<proteinExistence type="inferred from homology"/>
<evidence type="ECO:0000256" key="10">
    <source>
        <dbReference type="ARBA" id="ARBA00022989"/>
    </source>
</evidence>
<evidence type="ECO:0000256" key="12">
    <source>
        <dbReference type="ARBA" id="ARBA00023128"/>
    </source>
</evidence>
<dbReference type="Pfam" id="PF00499">
    <property type="entry name" value="Oxidored_q3"/>
    <property type="match status" value="1"/>
</dbReference>
<reference evidence="16" key="1">
    <citation type="submission" date="2021-05" db="EMBL/GenBank/DDBJ databases">
        <title>the complete mitochondrial genome sequence of Neocucumis proteus.</title>
        <authorList>
            <person name="Zhong S."/>
        </authorList>
    </citation>
    <scope>NUCLEOTIDE SEQUENCE</scope>
</reference>
<keyword evidence="11 15" id="KW-0520">NAD</keyword>
<geneLocation type="mitochondrion" evidence="16"/>